<name>A0ABW5I525_9PSEU</name>
<organism evidence="1 2">
    <name type="scientific">Amycolatopsis albidoflavus</name>
    <dbReference type="NCBI Taxonomy" id="102226"/>
    <lineage>
        <taxon>Bacteria</taxon>
        <taxon>Bacillati</taxon>
        <taxon>Actinomycetota</taxon>
        <taxon>Actinomycetes</taxon>
        <taxon>Pseudonocardiales</taxon>
        <taxon>Pseudonocardiaceae</taxon>
        <taxon>Amycolatopsis</taxon>
    </lineage>
</organism>
<dbReference type="EMBL" id="JBHUKQ010000014">
    <property type="protein sequence ID" value="MFD2484190.1"/>
    <property type="molecule type" value="Genomic_DNA"/>
</dbReference>
<evidence type="ECO:0000313" key="1">
    <source>
        <dbReference type="EMBL" id="MFD2484190.1"/>
    </source>
</evidence>
<comment type="caution">
    <text evidence="1">The sequence shown here is derived from an EMBL/GenBank/DDBJ whole genome shotgun (WGS) entry which is preliminary data.</text>
</comment>
<evidence type="ECO:0000313" key="2">
    <source>
        <dbReference type="Proteomes" id="UP001597542"/>
    </source>
</evidence>
<sequence length="144" mass="16813">MTDSSERRPLNPRQLKWGARRKLREARREGRTGMLAYSVIPSNNRNGYRYFRSVVVREGSRELYRGNPDDRSVRWVDLAPGRHRLSFVVSDMGKEVALSQEFVLQPRQIIAAWCATTYSLKPFDRSPRPNRWHIGVLDGATRRQ</sequence>
<dbReference type="RefSeq" id="WP_344283092.1">
    <property type="nucleotide sequence ID" value="NZ_BAAAHV010000022.1"/>
</dbReference>
<protein>
    <submittedName>
        <fullName evidence="1">Uncharacterized protein</fullName>
    </submittedName>
</protein>
<proteinExistence type="predicted"/>
<gene>
    <name evidence="1" type="ORF">ACFSUT_28195</name>
</gene>
<keyword evidence="2" id="KW-1185">Reference proteome</keyword>
<dbReference type="Proteomes" id="UP001597542">
    <property type="component" value="Unassembled WGS sequence"/>
</dbReference>
<reference evidence="2" key="1">
    <citation type="journal article" date="2019" name="Int. J. Syst. Evol. Microbiol.">
        <title>The Global Catalogue of Microorganisms (GCM) 10K type strain sequencing project: providing services to taxonomists for standard genome sequencing and annotation.</title>
        <authorList>
            <consortium name="The Broad Institute Genomics Platform"/>
            <consortium name="The Broad Institute Genome Sequencing Center for Infectious Disease"/>
            <person name="Wu L."/>
            <person name="Ma J."/>
        </authorList>
    </citation>
    <scope>NUCLEOTIDE SEQUENCE [LARGE SCALE GENOMIC DNA]</scope>
    <source>
        <strain evidence="2">CGMCC 4.7638</strain>
    </source>
</reference>
<accession>A0ABW5I525</accession>